<evidence type="ECO:0008006" key="3">
    <source>
        <dbReference type="Google" id="ProtNLM"/>
    </source>
</evidence>
<dbReference type="SUPFAM" id="SSF50939">
    <property type="entry name" value="Sialidases"/>
    <property type="match status" value="1"/>
</dbReference>
<dbReference type="InterPro" id="IPR036278">
    <property type="entry name" value="Sialidase_sf"/>
</dbReference>
<dbReference type="EMBL" id="QQZY01000010">
    <property type="protein sequence ID" value="RDI73315.1"/>
    <property type="molecule type" value="Genomic_DNA"/>
</dbReference>
<dbReference type="Proteomes" id="UP000254134">
    <property type="component" value="Unassembled WGS sequence"/>
</dbReference>
<dbReference type="CDD" id="cd15482">
    <property type="entry name" value="Sialidase_non-viral"/>
    <property type="match status" value="1"/>
</dbReference>
<reference evidence="2" key="2">
    <citation type="journal article" date="2019" name="MicrobiologyOpen">
        <title>High-quality draft genome sequence of Gaiella occulta isolated from a 150 meter deep mineral water borehole and comparison with the genome sequences of other deep-branching lineages of the phylum Actinobacteria.</title>
        <authorList>
            <person name="Severino R."/>
            <person name="Froufe H.J.C."/>
            <person name="Barroso C."/>
            <person name="Albuquerque L."/>
            <person name="Lobo-da-Cunha A."/>
            <person name="da Costa M.S."/>
            <person name="Egas C."/>
        </authorList>
    </citation>
    <scope>NUCLEOTIDE SEQUENCE [LARGE SCALE GENOMIC DNA]</scope>
    <source>
        <strain evidence="2">F2-233</strain>
    </source>
</reference>
<comment type="caution">
    <text evidence="1">The sequence shown here is derived from an EMBL/GenBank/DDBJ whole genome shotgun (WGS) entry which is preliminary data.</text>
</comment>
<gene>
    <name evidence="1" type="ORF">Gocc_2915</name>
</gene>
<organism evidence="1 2">
    <name type="scientific">Gaiella occulta</name>
    <dbReference type="NCBI Taxonomy" id="1002870"/>
    <lineage>
        <taxon>Bacteria</taxon>
        <taxon>Bacillati</taxon>
        <taxon>Actinomycetota</taxon>
        <taxon>Thermoleophilia</taxon>
        <taxon>Gaiellales</taxon>
        <taxon>Gaiellaceae</taxon>
        <taxon>Gaiella</taxon>
    </lineage>
</organism>
<protein>
    <recommendedName>
        <fullName evidence="3">Exo-alpha-sialidase</fullName>
    </recommendedName>
</protein>
<keyword evidence="2" id="KW-1185">Reference proteome</keyword>
<name>A0A7M2YTG2_9ACTN</name>
<dbReference type="AlphaFoldDB" id="A0A7M2YTG2"/>
<accession>A0A7M2YTG2</accession>
<reference evidence="1 2" key="1">
    <citation type="submission" date="2018-07" db="EMBL/GenBank/DDBJ databases">
        <title>High-quality-draft genome sequence of Gaiella occulta.</title>
        <authorList>
            <person name="Severino R."/>
            <person name="Froufe H.J.C."/>
            <person name="Rainey F.A."/>
            <person name="Barroso C."/>
            <person name="Albuquerque L."/>
            <person name="Lobo-Da-Cunha A."/>
            <person name="Da Costa M.S."/>
            <person name="Egas C."/>
        </authorList>
    </citation>
    <scope>NUCLEOTIDE SEQUENCE [LARGE SCALE GENOMIC DNA]</scope>
    <source>
        <strain evidence="1 2">F2-233</strain>
    </source>
</reference>
<dbReference type="RefSeq" id="WP_147281338.1">
    <property type="nucleotide sequence ID" value="NZ_QQZY01000010.1"/>
</dbReference>
<evidence type="ECO:0000313" key="1">
    <source>
        <dbReference type="EMBL" id="RDI73315.1"/>
    </source>
</evidence>
<evidence type="ECO:0000313" key="2">
    <source>
        <dbReference type="Proteomes" id="UP000254134"/>
    </source>
</evidence>
<proteinExistence type="predicted"/>
<sequence length="401" mass="40681">MASVELQTVTSSTPFVHAPGLVRAGSRYYAIYADGTNLVYKYSDDNMATWSSSVTIATGSANNKPAAVYDATNGRLNICYAGGNSTSTSLRFRAITTNVASGVPGALTTEQTIDAGGTNLGVIYPYIVHSDTATNPRYWIVAFKVTAASTYETRAWFVAAGSAADTAANWSTTNFTNVFANSSSNTQRGAAAAFWTASGSPKLTIVSFGTSGVQMKSVTFDPSAATPTPGTITTFGTAPTSVDIFANGPMIAAAGVTDACVMCYTDTSGSGTVAFYSTSDGTTWTALTSGSVTGGRCSLGVSAAGDVYAVHTDTYGAIGTTAQTLSSRKIASPYTTLGAASAFSDTAGNPVSVAISLGSSLLACLYRGSTASPYTLRSDSVSIAAAAPAAGPRDLLLLGAG</sequence>